<reference evidence="7" key="1">
    <citation type="submission" date="2020-10" db="EMBL/GenBank/DDBJ databases">
        <authorList>
            <person name="Gilroy R."/>
        </authorList>
    </citation>
    <scope>NUCLEOTIDE SEQUENCE</scope>
    <source>
        <strain evidence="7">E3-2379</strain>
    </source>
</reference>
<comment type="subcellular location">
    <subcellularLocation>
        <location evidence="1">Membrane</location>
        <topology evidence="1">Multi-pass membrane protein</topology>
    </subcellularLocation>
</comment>
<organism evidence="7 8">
    <name type="scientific">Candidatus Scybalomonas excrementavium</name>
    <dbReference type="NCBI Taxonomy" id="2840943"/>
    <lineage>
        <taxon>Bacteria</taxon>
        <taxon>Bacillati</taxon>
        <taxon>Bacillota</taxon>
        <taxon>Clostridia</taxon>
        <taxon>Lachnospirales</taxon>
        <taxon>Lachnospiraceae</taxon>
        <taxon>Lachnospiraceae incertae sedis</taxon>
        <taxon>Candidatus Scybalomonas</taxon>
    </lineage>
</organism>
<dbReference type="GO" id="GO:0015499">
    <property type="term" value="F:formate transmembrane transporter activity"/>
    <property type="evidence" value="ECO:0007669"/>
    <property type="project" value="TreeGrafter"/>
</dbReference>
<dbReference type="AlphaFoldDB" id="A0A9D9I124"/>
<feature type="transmembrane region" description="Helical" evidence="6">
    <location>
        <begin position="145"/>
        <end position="167"/>
    </location>
</feature>
<dbReference type="Proteomes" id="UP000823618">
    <property type="component" value="Unassembled WGS sequence"/>
</dbReference>
<dbReference type="InterPro" id="IPR000292">
    <property type="entry name" value="For/NO2_transpt"/>
</dbReference>
<reference evidence="7" key="2">
    <citation type="journal article" date="2021" name="PeerJ">
        <title>Extensive microbial diversity within the chicken gut microbiome revealed by metagenomics and culture.</title>
        <authorList>
            <person name="Gilroy R."/>
            <person name="Ravi A."/>
            <person name="Getino M."/>
            <person name="Pursley I."/>
            <person name="Horton D.L."/>
            <person name="Alikhan N.F."/>
            <person name="Baker D."/>
            <person name="Gharbi K."/>
            <person name="Hall N."/>
            <person name="Watson M."/>
            <person name="Adriaenssens E.M."/>
            <person name="Foster-Nyarko E."/>
            <person name="Jarju S."/>
            <person name="Secka A."/>
            <person name="Antonio M."/>
            <person name="Oren A."/>
            <person name="Chaudhuri R.R."/>
            <person name="La Ragione R."/>
            <person name="Hildebrand F."/>
            <person name="Pallen M.J."/>
        </authorList>
    </citation>
    <scope>NUCLEOTIDE SEQUENCE</scope>
    <source>
        <strain evidence="7">E3-2379</strain>
    </source>
</reference>
<keyword evidence="3 6" id="KW-1133">Transmembrane helix</keyword>
<feature type="transmembrane region" description="Helical" evidence="6">
    <location>
        <begin position="7"/>
        <end position="25"/>
    </location>
</feature>
<accession>A0A9D9I124</accession>
<dbReference type="Pfam" id="PF01226">
    <property type="entry name" value="Form_Nir_trans"/>
    <property type="match status" value="1"/>
</dbReference>
<name>A0A9D9I124_9FIRM</name>
<keyword evidence="4 6" id="KW-0472">Membrane</keyword>
<gene>
    <name evidence="7" type="ORF">IAC13_08205</name>
</gene>
<feature type="transmembrane region" description="Helical" evidence="6">
    <location>
        <begin position="179"/>
        <end position="199"/>
    </location>
</feature>
<evidence type="ECO:0000256" key="4">
    <source>
        <dbReference type="ARBA" id="ARBA00023136"/>
    </source>
</evidence>
<evidence type="ECO:0000313" key="7">
    <source>
        <dbReference type="EMBL" id="MBO8463898.1"/>
    </source>
</evidence>
<feature type="transmembrane region" description="Helical" evidence="6">
    <location>
        <begin position="31"/>
        <end position="53"/>
    </location>
</feature>
<comment type="caution">
    <text evidence="7">The sequence shown here is derived from an EMBL/GenBank/DDBJ whole genome shotgun (WGS) entry which is preliminary data.</text>
</comment>
<dbReference type="PANTHER" id="PTHR30520">
    <property type="entry name" value="FORMATE TRANSPORTER-RELATED"/>
    <property type="match status" value="1"/>
</dbReference>
<keyword evidence="2 6" id="KW-0812">Transmembrane</keyword>
<comment type="similarity">
    <text evidence="5">Belongs to the FNT transporter (TC 1.A.16) family.</text>
</comment>
<dbReference type="PANTHER" id="PTHR30520:SF6">
    <property type="entry name" value="FORMATE_NITRATE FAMILY TRANSPORTER (EUROFUNG)"/>
    <property type="match status" value="1"/>
</dbReference>
<sequence>MKNLSSFFYSILAGVSISIGGTVFLSLDNKIVGSIFFSLGLFAVCTFGFNLFTGKVGYIFEQKPSYLLFLLQVWVGNLIGSLIVGYSLRLTRISGISEKAKALCDVKLGDSPLSIFILAIFCNILMFIAVDGFKTNQHEIGKYIGVFMCVIVFILCGFEHCVANMFYFSIAGVWNGHTILYLLIMTLGNACGGVLIPLARRLQNDT</sequence>
<dbReference type="EMBL" id="JADIML010000224">
    <property type="protein sequence ID" value="MBO8463898.1"/>
    <property type="molecule type" value="Genomic_DNA"/>
</dbReference>
<evidence type="ECO:0000256" key="3">
    <source>
        <dbReference type="ARBA" id="ARBA00022989"/>
    </source>
</evidence>
<evidence type="ECO:0000256" key="6">
    <source>
        <dbReference type="SAM" id="Phobius"/>
    </source>
</evidence>
<evidence type="ECO:0000313" key="8">
    <source>
        <dbReference type="Proteomes" id="UP000823618"/>
    </source>
</evidence>
<dbReference type="Gene3D" id="1.20.1080.10">
    <property type="entry name" value="Glycerol uptake facilitator protein"/>
    <property type="match status" value="1"/>
</dbReference>
<feature type="transmembrane region" description="Helical" evidence="6">
    <location>
        <begin position="65"/>
        <end position="88"/>
    </location>
</feature>
<evidence type="ECO:0000256" key="5">
    <source>
        <dbReference type="ARBA" id="ARBA00049660"/>
    </source>
</evidence>
<evidence type="ECO:0000256" key="1">
    <source>
        <dbReference type="ARBA" id="ARBA00004141"/>
    </source>
</evidence>
<evidence type="ECO:0000256" key="2">
    <source>
        <dbReference type="ARBA" id="ARBA00022692"/>
    </source>
</evidence>
<proteinExistence type="inferred from homology"/>
<feature type="transmembrane region" description="Helical" evidence="6">
    <location>
        <begin position="113"/>
        <end position="133"/>
    </location>
</feature>
<dbReference type="InterPro" id="IPR023271">
    <property type="entry name" value="Aquaporin-like"/>
</dbReference>
<dbReference type="GO" id="GO:0005886">
    <property type="term" value="C:plasma membrane"/>
    <property type="evidence" value="ECO:0007669"/>
    <property type="project" value="TreeGrafter"/>
</dbReference>
<protein>
    <submittedName>
        <fullName evidence="7">Formate/nitrite transporter family protein</fullName>
    </submittedName>
</protein>